<feature type="compositionally biased region" description="Gly residues" evidence="8">
    <location>
        <begin position="259"/>
        <end position="277"/>
    </location>
</feature>
<dbReference type="SMART" id="SM00355">
    <property type="entry name" value="ZnF_C2H2"/>
    <property type="match status" value="4"/>
</dbReference>
<proteinExistence type="predicted"/>
<dbReference type="GeneID" id="108564689"/>
<evidence type="ECO:0000256" key="6">
    <source>
        <dbReference type="ARBA" id="ARBA00023242"/>
    </source>
</evidence>
<evidence type="ECO:0000256" key="7">
    <source>
        <dbReference type="PROSITE-ProRule" id="PRU00042"/>
    </source>
</evidence>
<evidence type="ECO:0000313" key="10">
    <source>
        <dbReference type="Proteomes" id="UP000695000"/>
    </source>
</evidence>
<gene>
    <name evidence="11" type="primary">LOC108564689</name>
</gene>
<dbReference type="Proteomes" id="UP000695000">
    <property type="component" value="Unplaced"/>
</dbReference>
<sequence length="788" mass="86938">MPKVFLIKERLLQQQLRLLESQNAAATKNELLGDSSSAQPLSLIVQKKDEKSEHRERATSSPQLEESAKKESVPPRRFISSILGGDVPYGSRGHVLTRAERKEYAPIVPPDKQSLPVTQKPPENVPTAPQNLAPVRCSVIQRTPKPTSKREEDADVRLPSVPVVQEPEQEQPIDYHIPKRRGETEDENEERRDREQRRSNCHKISKPLISGRAIVGKLPTTISAAAGHGRGSSGAQGNTNQTTSNTSSSGGSINFTSSSGGGAGGALGGGTGGGGMNPGRDGRQNYGPSSPPTGSLPPFYESLKGGNNNNNYNANSNFGYNIINGHQNMDTGQEINLNLNGNQSPPKQYSTLQNASYGLVMKDEVDLDIYETKIDPMGNLLPNSYSGYDESMMVDMVTGAVVDPMQFTATLTFSSSAEHALLESLSDAADLSTFLQRLPSDENEKGILHSPSITPDSSQIQNVDNMDQFSDHLLNRSYTNNERFNQHNQFPKMYQDNLPSYPVNNDSMVQMQQQQQMLSPSLSFNGSGLDLDSPTTMSLPSPGAASCSLDGGSHNDNGSLSPPANVSARRNSSSNDSPGRVNVMQRRLGLSSDVQLEFVNGGHGIKNPLASQDTIRTTSRTEEKPKVASITTEDGQSHFCCRICNKTFALQRLLNRHMKCHSDVKRYLCTFCGKGFNDTFDLKRHTRTHTGVRPYKCSLCEKSFTQRCSLESHCLKVHGVQHQYAYKERRTKVYVCEECGHTTSEPEVHYIHLKEKHPYSPALLKFYDKRHFKFTNSNFANMLLQVRT</sequence>
<evidence type="ECO:0000313" key="11">
    <source>
        <dbReference type="RefSeq" id="XP_017779267.1"/>
    </source>
</evidence>
<feature type="region of interest" description="Disordered" evidence="8">
    <location>
        <begin position="30"/>
        <end position="76"/>
    </location>
</feature>
<dbReference type="PROSITE" id="PS00028">
    <property type="entry name" value="ZINC_FINGER_C2H2_1"/>
    <property type="match status" value="3"/>
</dbReference>
<feature type="domain" description="C2H2-type" evidence="9">
    <location>
        <begin position="667"/>
        <end position="694"/>
    </location>
</feature>
<keyword evidence="5" id="KW-0862">Zinc</keyword>
<dbReference type="InterPro" id="IPR013087">
    <property type="entry name" value="Znf_C2H2_type"/>
</dbReference>
<dbReference type="PANTHER" id="PTHR10032:SF271">
    <property type="entry name" value="RH12261P-RELATED"/>
    <property type="match status" value="1"/>
</dbReference>
<comment type="subcellular location">
    <subcellularLocation>
        <location evidence="1">Nucleus</location>
    </subcellularLocation>
</comment>
<reference evidence="11" key="1">
    <citation type="submission" date="2025-08" db="UniProtKB">
        <authorList>
            <consortium name="RefSeq"/>
        </authorList>
    </citation>
    <scope>IDENTIFICATION</scope>
    <source>
        <tissue evidence="11">Whole Larva</tissue>
    </source>
</reference>
<evidence type="ECO:0000256" key="8">
    <source>
        <dbReference type="SAM" id="MobiDB-lite"/>
    </source>
</evidence>
<evidence type="ECO:0000256" key="5">
    <source>
        <dbReference type="ARBA" id="ARBA00022833"/>
    </source>
</evidence>
<evidence type="ECO:0000256" key="1">
    <source>
        <dbReference type="ARBA" id="ARBA00004123"/>
    </source>
</evidence>
<feature type="compositionally biased region" description="Low complexity" evidence="8">
    <location>
        <begin position="564"/>
        <end position="577"/>
    </location>
</feature>
<keyword evidence="2" id="KW-0479">Metal-binding</keyword>
<dbReference type="PROSITE" id="PS50157">
    <property type="entry name" value="ZINC_FINGER_C2H2_2"/>
    <property type="match status" value="3"/>
</dbReference>
<evidence type="ECO:0000259" key="9">
    <source>
        <dbReference type="PROSITE" id="PS50157"/>
    </source>
</evidence>
<dbReference type="Gene3D" id="3.30.160.60">
    <property type="entry name" value="Classic Zinc Finger"/>
    <property type="match status" value="3"/>
</dbReference>
<dbReference type="InterPro" id="IPR036236">
    <property type="entry name" value="Znf_C2H2_sf"/>
</dbReference>
<feature type="compositionally biased region" description="Basic and acidic residues" evidence="8">
    <location>
        <begin position="46"/>
        <end position="58"/>
    </location>
</feature>
<evidence type="ECO:0000256" key="2">
    <source>
        <dbReference type="ARBA" id="ARBA00022723"/>
    </source>
</evidence>
<feature type="region of interest" description="Disordered" evidence="8">
    <location>
        <begin position="223"/>
        <end position="302"/>
    </location>
</feature>
<feature type="domain" description="C2H2-type" evidence="9">
    <location>
        <begin position="695"/>
        <end position="723"/>
    </location>
</feature>
<keyword evidence="3" id="KW-0677">Repeat</keyword>
<evidence type="ECO:0000256" key="3">
    <source>
        <dbReference type="ARBA" id="ARBA00022737"/>
    </source>
</evidence>
<keyword evidence="4 7" id="KW-0863">Zinc-finger</keyword>
<dbReference type="RefSeq" id="XP_017779267.1">
    <property type="nucleotide sequence ID" value="XM_017923778.1"/>
</dbReference>
<dbReference type="InterPro" id="IPR027756">
    <property type="entry name" value="Ovo-like"/>
</dbReference>
<feature type="compositionally biased region" description="Low complexity" evidence="8">
    <location>
        <begin position="235"/>
        <end position="258"/>
    </location>
</feature>
<keyword evidence="10" id="KW-1185">Reference proteome</keyword>
<feature type="region of interest" description="Disordered" evidence="8">
    <location>
        <begin position="101"/>
        <end position="208"/>
    </location>
</feature>
<organism evidence="10 11">
    <name type="scientific">Nicrophorus vespilloides</name>
    <name type="common">Boreal carrion beetle</name>
    <dbReference type="NCBI Taxonomy" id="110193"/>
    <lineage>
        <taxon>Eukaryota</taxon>
        <taxon>Metazoa</taxon>
        <taxon>Ecdysozoa</taxon>
        <taxon>Arthropoda</taxon>
        <taxon>Hexapoda</taxon>
        <taxon>Insecta</taxon>
        <taxon>Pterygota</taxon>
        <taxon>Neoptera</taxon>
        <taxon>Endopterygota</taxon>
        <taxon>Coleoptera</taxon>
        <taxon>Polyphaga</taxon>
        <taxon>Staphyliniformia</taxon>
        <taxon>Silphidae</taxon>
        <taxon>Nicrophorinae</taxon>
        <taxon>Nicrophorus</taxon>
    </lineage>
</organism>
<keyword evidence="6" id="KW-0539">Nucleus</keyword>
<feature type="compositionally biased region" description="Low complexity" evidence="8">
    <location>
        <begin position="161"/>
        <end position="172"/>
    </location>
</feature>
<accession>A0ABM1MXG7</accession>
<dbReference type="SUPFAM" id="SSF57667">
    <property type="entry name" value="beta-beta-alpha zinc fingers"/>
    <property type="match status" value="2"/>
</dbReference>
<feature type="domain" description="C2H2-type" evidence="9">
    <location>
        <begin position="639"/>
        <end position="666"/>
    </location>
</feature>
<protein>
    <submittedName>
        <fullName evidence="11">Protein ovo isoform X1</fullName>
    </submittedName>
</protein>
<feature type="compositionally biased region" description="Basic and acidic residues" evidence="8">
    <location>
        <begin position="176"/>
        <end position="198"/>
    </location>
</feature>
<feature type="region of interest" description="Disordered" evidence="8">
    <location>
        <begin position="511"/>
        <end position="581"/>
    </location>
</feature>
<name>A0ABM1MXG7_NICVS</name>
<evidence type="ECO:0000256" key="4">
    <source>
        <dbReference type="ARBA" id="ARBA00022771"/>
    </source>
</evidence>
<dbReference type="PANTHER" id="PTHR10032">
    <property type="entry name" value="ZINC FINGER PROTEIN WITH KRAB AND SCAN DOMAINS"/>
    <property type="match status" value="1"/>
</dbReference>